<keyword evidence="8" id="KW-1185">Reference proteome</keyword>
<dbReference type="InterPro" id="IPR034775">
    <property type="entry name" value="Elav_RRM1"/>
</dbReference>
<dbReference type="WormBase" id="CBG00948a">
    <property type="protein sequence ID" value="CBP00250"/>
    <property type="gene ID" value="WBGene00024253"/>
    <property type="gene designation" value="Cbr-exc-7"/>
</dbReference>
<feature type="domain" description="RRM" evidence="6">
    <location>
        <begin position="45"/>
        <end position="123"/>
    </location>
</feature>
<protein>
    <submittedName>
        <fullName evidence="7">Protein CBR-EXC-7</fullName>
    </submittedName>
</protein>
<dbReference type="CDD" id="cd12652">
    <property type="entry name" value="RRM2_Hu"/>
    <property type="match status" value="1"/>
</dbReference>
<dbReference type="NCBIfam" id="TIGR01661">
    <property type="entry name" value="ELAV_HUD_SF"/>
    <property type="match status" value="1"/>
</dbReference>
<dbReference type="Gene3D" id="3.30.70.330">
    <property type="match status" value="4"/>
</dbReference>
<dbReference type="GO" id="GO:0050686">
    <property type="term" value="P:negative regulation of mRNA processing"/>
    <property type="evidence" value="ECO:0007669"/>
    <property type="project" value="UniProtKB-ARBA"/>
</dbReference>
<dbReference type="FunCoup" id="A8WP94">
    <property type="interactions" value="1712"/>
</dbReference>
<dbReference type="eggNOG" id="KOG0145">
    <property type="taxonomic scope" value="Eukaryota"/>
</dbReference>
<evidence type="ECO:0000259" key="6">
    <source>
        <dbReference type="PROSITE" id="PS50102"/>
    </source>
</evidence>
<dbReference type="GO" id="GO:0008143">
    <property type="term" value="F:poly(A) binding"/>
    <property type="evidence" value="ECO:0000318"/>
    <property type="project" value="GO_Central"/>
</dbReference>
<evidence type="ECO:0000313" key="8">
    <source>
        <dbReference type="Proteomes" id="UP000008549"/>
    </source>
</evidence>
<keyword evidence="3 4" id="KW-0694">RNA-binding</keyword>
<dbReference type="EMBL" id="HE600951">
    <property type="protein sequence ID" value="CAP22300.2"/>
    <property type="molecule type" value="Genomic_DNA"/>
</dbReference>
<dbReference type="InterPro" id="IPR012677">
    <property type="entry name" value="Nucleotide-bd_a/b_plait_sf"/>
</dbReference>
<dbReference type="Proteomes" id="UP000008549">
    <property type="component" value="Unassembled WGS sequence"/>
</dbReference>
<keyword evidence="2" id="KW-0677">Repeat</keyword>
<accession>A8WP94</accession>
<dbReference type="GO" id="GO:0003730">
    <property type="term" value="F:mRNA 3'-UTR binding"/>
    <property type="evidence" value="ECO:0000318"/>
    <property type="project" value="GO_Central"/>
</dbReference>
<dbReference type="GO" id="GO:1990904">
    <property type="term" value="C:ribonucleoprotein complex"/>
    <property type="evidence" value="ECO:0000318"/>
    <property type="project" value="GO_Central"/>
</dbReference>
<dbReference type="AlphaFoldDB" id="A8WP94"/>
<dbReference type="PROSITE" id="PS50102">
    <property type="entry name" value="RRM"/>
    <property type="match status" value="3"/>
</dbReference>
<feature type="region of interest" description="Disordered" evidence="5">
    <location>
        <begin position="1"/>
        <end position="28"/>
    </location>
</feature>
<dbReference type="InterPro" id="IPR002343">
    <property type="entry name" value="Hud_Sxl_RNA"/>
</dbReference>
<dbReference type="FunFam" id="3.30.70.330:FF:000480">
    <property type="entry name" value="Fne, isoform A"/>
    <property type="match status" value="1"/>
</dbReference>
<evidence type="ECO:0000256" key="4">
    <source>
        <dbReference type="PROSITE-ProRule" id="PRU00176"/>
    </source>
</evidence>
<dbReference type="FunFam" id="3.30.70.330:FF:000205">
    <property type="entry name" value="Sex lethal, isoform B"/>
    <property type="match status" value="1"/>
</dbReference>
<dbReference type="CDD" id="cd12650">
    <property type="entry name" value="RRM1_Hu"/>
    <property type="match status" value="1"/>
</dbReference>
<evidence type="ECO:0000256" key="2">
    <source>
        <dbReference type="ARBA" id="ARBA00022737"/>
    </source>
</evidence>
<feature type="compositionally biased region" description="Polar residues" evidence="5">
    <location>
        <begin position="10"/>
        <end position="28"/>
    </location>
</feature>
<dbReference type="InterPro" id="IPR000504">
    <property type="entry name" value="RRM_dom"/>
</dbReference>
<sequence length="676" mass="70989">MTMEALLTPKTPNMPTGPVQTTQNSYSGTQRYCTAPNVDIGESKTNLIINYLPQGMTQEEVRSLFTSIGEIESCKLVRDKVTGQSLGYGFVNYVREEDALRAVSSFNGLRLQNKTIKVSYARPSNDQIKGSNLYVSGIPKSMTLHELEGIFRPFGQIITSRILSDNVTGLSKGVGFVRFDKKDEADTAIKTLNGSIPTGCSEQITVKFANNPASNNPKGLLGELEGLQQAATTLVPLSTILGAPTLRAAAGGIGPMHHTPITSKYRYSPMGAITAVSQPTATLPADYLTTSALLQMSQLNALAGLTPFTATAVPDFTASLLAHQQQQQAAAQQQVAQTASPPAANGAGIAAHAQLSALSASVAATLPPSDTAGYCLFVYNLAADTDDTLLWQLFSQFGAILNVKADTAIKTLNGSIPTGCSEQITVKFANNPASNNPKGLLGELEGLQQAATTLVPLSTILGAPTLRAAAGGIGPMHHTPITSKYRYSPMGAITAVSQPTATLPADYLTTSALLQMSQLNALAGLTPFTATAVPDFTASLLAHQQQQQAAAQQQVAQTASPPAANGAGIAAHAQLSALSASVAATLPPSDTAGYCLFVYNLAADTDDTLLWQLFSQFGAILNVKILRDISQKCKGYAFVSMSTYTEAYNAMVSLNGTNLAGKPLQVVFKSSTPYRA</sequence>
<gene>
    <name evidence="9" type="primary">exc-7</name>
    <name evidence="7" type="synonym">Cbr-exc-7</name>
    <name evidence="9" type="ORF">CBG00948</name>
    <name evidence="7" type="ORF">CBG_00948</name>
</gene>
<dbReference type="FunFam" id="3.30.70.330:FF:001562">
    <property type="entry name" value="Protein CBR-EXC-7"/>
    <property type="match status" value="1"/>
</dbReference>
<comment type="similarity">
    <text evidence="1">Belongs to the RRM elav family.</text>
</comment>
<evidence type="ECO:0000313" key="7">
    <source>
        <dbReference type="EMBL" id="CAP22300.2"/>
    </source>
</evidence>
<dbReference type="GO" id="GO:0005634">
    <property type="term" value="C:nucleus"/>
    <property type="evidence" value="ECO:0000318"/>
    <property type="project" value="GO_Central"/>
</dbReference>
<reference evidence="7 8" key="2">
    <citation type="journal article" date="2011" name="PLoS Genet.">
        <title>Caenorhabditis briggsae recombinant inbred line genotypes reveal inter-strain incompatibility and the evolution of recombination.</title>
        <authorList>
            <person name="Ross J.A."/>
            <person name="Koboldt D.C."/>
            <person name="Staisch J.E."/>
            <person name="Chamberlin H.M."/>
            <person name="Gupta B.P."/>
            <person name="Miller R.D."/>
            <person name="Baird S.E."/>
            <person name="Haag E.S."/>
        </authorList>
    </citation>
    <scope>NUCLEOTIDE SEQUENCE [LARGE SCALE GENOMIC DNA]</scope>
    <source>
        <strain evidence="7 8">AF16</strain>
    </source>
</reference>
<dbReference type="Pfam" id="PF00076">
    <property type="entry name" value="RRM_1"/>
    <property type="match status" value="3"/>
</dbReference>
<organism evidence="7 8">
    <name type="scientific">Caenorhabditis briggsae</name>
    <dbReference type="NCBI Taxonomy" id="6238"/>
    <lineage>
        <taxon>Eukaryota</taxon>
        <taxon>Metazoa</taxon>
        <taxon>Ecdysozoa</taxon>
        <taxon>Nematoda</taxon>
        <taxon>Chromadorea</taxon>
        <taxon>Rhabditida</taxon>
        <taxon>Rhabditina</taxon>
        <taxon>Rhabditomorpha</taxon>
        <taxon>Rhabditoidea</taxon>
        <taxon>Rhabditidae</taxon>
        <taxon>Peloderinae</taxon>
        <taxon>Caenorhabditis</taxon>
    </lineage>
</organism>
<dbReference type="PRINTS" id="PR00961">
    <property type="entry name" value="HUDSXLRNA"/>
</dbReference>
<dbReference type="InterPro" id="IPR035979">
    <property type="entry name" value="RBD_domain_sf"/>
</dbReference>
<dbReference type="CDD" id="cd12377">
    <property type="entry name" value="RRM3_Hu"/>
    <property type="match status" value="1"/>
</dbReference>
<evidence type="ECO:0000256" key="3">
    <source>
        <dbReference type="ARBA" id="ARBA00022884"/>
    </source>
</evidence>
<dbReference type="STRING" id="6238.A8WP94"/>
<feature type="domain" description="RRM" evidence="6">
    <location>
        <begin position="594"/>
        <end position="671"/>
    </location>
</feature>
<dbReference type="SMART" id="SM00360">
    <property type="entry name" value="RRM"/>
    <property type="match status" value="4"/>
</dbReference>
<dbReference type="GO" id="GO:0008266">
    <property type="term" value="F:poly(U) RNA binding"/>
    <property type="evidence" value="ECO:0000318"/>
    <property type="project" value="GO_Central"/>
</dbReference>
<dbReference type="PANTHER" id="PTHR10352">
    <property type="entry name" value="EUKARYOTIC TRANSLATION INITIATION FACTOR 3 SUBUNIT G"/>
    <property type="match status" value="1"/>
</dbReference>
<dbReference type="InParanoid" id="A8WP94"/>
<dbReference type="GO" id="GO:0005829">
    <property type="term" value="C:cytosol"/>
    <property type="evidence" value="ECO:0000318"/>
    <property type="project" value="GO_Central"/>
</dbReference>
<name>A8WP94_CAEBR</name>
<reference evidence="7 8" key="1">
    <citation type="journal article" date="2003" name="PLoS Biol.">
        <title>The genome sequence of Caenorhabditis briggsae: a platform for comparative genomics.</title>
        <authorList>
            <person name="Stein L.D."/>
            <person name="Bao Z."/>
            <person name="Blasiar D."/>
            <person name="Blumenthal T."/>
            <person name="Brent M.R."/>
            <person name="Chen N."/>
            <person name="Chinwalla A."/>
            <person name="Clarke L."/>
            <person name="Clee C."/>
            <person name="Coghlan A."/>
            <person name="Coulson A."/>
            <person name="D'Eustachio P."/>
            <person name="Fitch D.H."/>
            <person name="Fulton L.A."/>
            <person name="Fulton R.E."/>
            <person name="Griffiths-Jones S."/>
            <person name="Harris T.W."/>
            <person name="Hillier L.W."/>
            <person name="Kamath R."/>
            <person name="Kuwabara P.E."/>
            <person name="Mardis E.R."/>
            <person name="Marra M.A."/>
            <person name="Miner T.L."/>
            <person name="Minx P."/>
            <person name="Mullikin J.C."/>
            <person name="Plumb R.W."/>
            <person name="Rogers J."/>
            <person name="Schein J.E."/>
            <person name="Sohrmann M."/>
            <person name="Spieth J."/>
            <person name="Stajich J.E."/>
            <person name="Wei C."/>
            <person name="Willey D."/>
            <person name="Wilson R.K."/>
            <person name="Durbin R."/>
            <person name="Waterston R.H."/>
        </authorList>
    </citation>
    <scope>NUCLEOTIDE SEQUENCE [LARGE SCALE GENOMIC DNA]</scope>
    <source>
        <strain evidence="7 8">AF16</strain>
    </source>
</reference>
<dbReference type="HOGENOM" id="CLU_026186_2_2_1"/>
<dbReference type="SUPFAM" id="SSF54928">
    <property type="entry name" value="RNA-binding domain, RBD"/>
    <property type="match status" value="3"/>
</dbReference>
<evidence type="ECO:0000256" key="1">
    <source>
        <dbReference type="ARBA" id="ARBA00006266"/>
    </source>
</evidence>
<feature type="domain" description="RRM" evidence="6">
    <location>
        <begin position="131"/>
        <end position="211"/>
    </location>
</feature>
<evidence type="ECO:0000256" key="5">
    <source>
        <dbReference type="SAM" id="MobiDB-lite"/>
    </source>
</evidence>
<proteinExistence type="inferred from homology"/>
<evidence type="ECO:0000313" key="9">
    <source>
        <dbReference type="WormBase" id="CBG00948a"/>
    </source>
</evidence>
<dbReference type="InterPro" id="IPR006548">
    <property type="entry name" value="ELAD_HU_SF"/>
</dbReference>